<feature type="domain" description="BHLH" evidence="7">
    <location>
        <begin position="45"/>
        <end position="97"/>
    </location>
</feature>
<protein>
    <recommendedName>
        <fullName evidence="7">BHLH domain-containing protein</fullName>
    </recommendedName>
</protein>
<keyword evidence="3" id="KW-0805">Transcription regulation</keyword>
<keyword evidence="5" id="KW-0539">Nucleus</keyword>
<dbReference type="GO" id="GO:0005737">
    <property type="term" value="C:cytoplasm"/>
    <property type="evidence" value="ECO:0007669"/>
    <property type="project" value="InterPro"/>
</dbReference>
<evidence type="ECO:0000259" key="7">
    <source>
        <dbReference type="PROSITE" id="PS50888"/>
    </source>
</evidence>
<feature type="compositionally biased region" description="Basic and acidic residues" evidence="6">
    <location>
        <begin position="111"/>
        <end position="126"/>
    </location>
</feature>
<evidence type="ECO:0000256" key="2">
    <source>
        <dbReference type="ARBA" id="ARBA00022491"/>
    </source>
</evidence>
<feature type="region of interest" description="Disordered" evidence="6">
    <location>
        <begin position="105"/>
        <end position="131"/>
    </location>
</feature>
<organism evidence="8 9">
    <name type="scientific">Armadillidium nasatum</name>
    <dbReference type="NCBI Taxonomy" id="96803"/>
    <lineage>
        <taxon>Eukaryota</taxon>
        <taxon>Metazoa</taxon>
        <taxon>Ecdysozoa</taxon>
        <taxon>Arthropoda</taxon>
        <taxon>Crustacea</taxon>
        <taxon>Multicrustacea</taxon>
        <taxon>Malacostraca</taxon>
        <taxon>Eumalacostraca</taxon>
        <taxon>Peracarida</taxon>
        <taxon>Isopoda</taxon>
        <taxon>Oniscidea</taxon>
        <taxon>Crinocheta</taxon>
        <taxon>Armadillidiidae</taxon>
        <taxon>Armadillidium</taxon>
    </lineage>
</organism>
<dbReference type="GO" id="GO:0000122">
    <property type="term" value="P:negative regulation of transcription by RNA polymerase II"/>
    <property type="evidence" value="ECO:0007669"/>
    <property type="project" value="InterPro"/>
</dbReference>
<dbReference type="SUPFAM" id="SSF47459">
    <property type="entry name" value="HLH, helix-loop-helix DNA-binding domain"/>
    <property type="match status" value="1"/>
</dbReference>
<dbReference type="Gene3D" id="4.10.280.10">
    <property type="entry name" value="Helix-loop-helix DNA-binding domain"/>
    <property type="match status" value="1"/>
</dbReference>
<name>A0A5N5T6J9_9CRUS</name>
<dbReference type="Proteomes" id="UP000326759">
    <property type="component" value="Unassembled WGS sequence"/>
</dbReference>
<dbReference type="GO" id="GO:0005634">
    <property type="term" value="C:nucleus"/>
    <property type="evidence" value="ECO:0007669"/>
    <property type="project" value="UniProtKB-SubCell"/>
</dbReference>
<dbReference type="OrthoDB" id="6379534at2759"/>
<dbReference type="GO" id="GO:0046983">
    <property type="term" value="F:protein dimerization activity"/>
    <property type="evidence" value="ECO:0007669"/>
    <property type="project" value="InterPro"/>
</dbReference>
<proteinExistence type="predicted"/>
<dbReference type="Pfam" id="PF00010">
    <property type="entry name" value="HLH"/>
    <property type="match status" value="1"/>
</dbReference>
<comment type="subcellular location">
    <subcellularLocation>
        <location evidence="1">Nucleus</location>
    </subcellularLocation>
</comment>
<keyword evidence="2" id="KW-0678">Repressor</keyword>
<dbReference type="InterPro" id="IPR026052">
    <property type="entry name" value="DNA-bd_prot-inh"/>
</dbReference>
<evidence type="ECO:0000256" key="5">
    <source>
        <dbReference type="ARBA" id="ARBA00023242"/>
    </source>
</evidence>
<evidence type="ECO:0000256" key="3">
    <source>
        <dbReference type="ARBA" id="ARBA00023015"/>
    </source>
</evidence>
<reference evidence="8 9" key="1">
    <citation type="journal article" date="2019" name="PLoS Biol.">
        <title>Sex chromosomes control vertical transmission of feminizing Wolbachia symbionts in an isopod.</title>
        <authorList>
            <person name="Becking T."/>
            <person name="Chebbi M.A."/>
            <person name="Giraud I."/>
            <person name="Moumen B."/>
            <person name="Laverre T."/>
            <person name="Caubet Y."/>
            <person name="Peccoud J."/>
            <person name="Gilbert C."/>
            <person name="Cordaux R."/>
        </authorList>
    </citation>
    <scope>NUCLEOTIDE SEQUENCE [LARGE SCALE GENOMIC DNA]</scope>
    <source>
        <strain evidence="8">ANa2</strain>
        <tissue evidence="8">Whole body excluding digestive tract and cuticle</tissue>
    </source>
</reference>
<dbReference type="GO" id="GO:0030154">
    <property type="term" value="P:cell differentiation"/>
    <property type="evidence" value="ECO:0007669"/>
    <property type="project" value="TreeGrafter"/>
</dbReference>
<keyword evidence="4" id="KW-0804">Transcription</keyword>
<evidence type="ECO:0000256" key="6">
    <source>
        <dbReference type="SAM" id="MobiDB-lite"/>
    </source>
</evidence>
<dbReference type="InterPro" id="IPR036638">
    <property type="entry name" value="HLH_DNA-bd_sf"/>
</dbReference>
<dbReference type="PANTHER" id="PTHR11723:SF17">
    <property type="entry name" value="PROTEIN EXTRA-MACROCHAETAE"/>
    <property type="match status" value="1"/>
</dbReference>
<evidence type="ECO:0000256" key="4">
    <source>
        <dbReference type="ARBA" id="ARBA00023163"/>
    </source>
</evidence>
<dbReference type="GO" id="GO:0032922">
    <property type="term" value="P:circadian regulation of gene expression"/>
    <property type="evidence" value="ECO:0007669"/>
    <property type="project" value="TreeGrafter"/>
</dbReference>
<evidence type="ECO:0000313" key="8">
    <source>
        <dbReference type="EMBL" id="KAB7502273.1"/>
    </source>
</evidence>
<dbReference type="InterPro" id="IPR011598">
    <property type="entry name" value="bHLH_dom"/>
</dbReference>
<keyword evidence="9" id="KW-1185">Reference proteome</keyword>
<sequence>MDLVFIIYKPFDKLNCFTINCFIMKAIKCERSVESYIGVIEGKVSKMHIKDSSKGNESSQLLSYLEHLQEIVPHCPKSRPLSKLQVIQSVIDYIYDLEDILEEADAEEGNNEDRASHCDQYLRSESSDEENPISNEGFMSLWQIDDVYKPKITMQKLIDPTTENSILMLHSSDVNFPLIESRMRRRLFYH</sequence>
<accession>A0A5N5T6J9</accession>
<dbReference type="EMBL" id="SEYY01008090">
    <property type="protein sequence ID" value="KAB7502273.1"/>
    <property type="molecule type" value="Genomic_DNA"/>
</dbReference>
<evidence type="ECO:0000313" key="9">
    <source>
        <dbReference type="Proteomes" id="UP000326759"/>
    </source>
</evidence>
<dbReference type="PROSITE" id="PS50888">
    <property type="entry name" value="BHLH"/>
    <property type="match status" value="1"/>
</dbReference>
<gene>
    <name evidence="8" type="ORF">Anas_13621</name>
</gene>
<dbReference type="PANTHER" id="PTHR11723">
    <property type="entry name" value="DNA-BINDING PROTEIN INHIBITOR"/>
    <property type="match status" value="1"/>
</dbReference>
<evidence type="ECO:0000256" key="1">
    <source>
        <dbReference type="ARBA" id="ARBA00004123"/>
    </source>
</evidence>
<dbReference type="AlphaFoldDB" id="A0A5N5T6J9"/>
<comment type="caution">
    <text evidence="8">The sequence shown here is derived from an EMBL/GenBank/DDBJ whole genome shotgun (WGS) entry which is preliminary data.</text>
</comment>